<comment type="caution">
    <text evidence="8">The sequence shown here is derived from an EMBL/GenBank/DDBJ whole genome shotgun (WGS) entry which is preliminary data.</text>
</comment>
<protein>
    <recommendedName>
        <fullName evidence="3 6">Flagellar basal body rod protein FlgB</fullName>
    </recommendedName>
</protein>
<keyword evidence="9" id="KW-1185">Reference proteome</keyword>
<dbReference type="PANTHER" id="PTHR30435">
    <property type="entry name" value="FLAGELLAR PROTEIN"/>
    <property type="match status" value="1"/>
</dbReference>
<evidence type="ECO:0000256" key="6">
    <source>
        <dbReference type="PIRNR" id="PIRNR002889"/>
    </source>
</evidence>
<dbReference type="Proteomes" id="UP000653472">
    <property type="component" value="Unassembled WGS sequence"/>
</dbReference>
<dbReference type="PANTHER" id="PTHR30435:SF12">
    <property type="entry name" value="FLAGELLAR BASAL BODY ROD PROTEIN FLGB"/>
    <property type="match status" value="1"/>
</dbReference>
<comment type="similarity">
    <text evidence="2 6">Belongs to the flagella basal body rod proteins family.</text>
</comment>
<evidence type="ECO:0000256" key="3">
    <source>
        <dbReference type="ARBA" id="ARBA00014376"/>
    </source>
</evidence>
<comment type="subunit">
    <text evidence="6">The basal body constitutes a major portion of the flagellar organelle and consists of a number of rings mounted on a central rod.</text>
</comment>
<evidence type="ECO:0000256" key="1">
    <source>
        <dbReference type="ARBA" id="ARBA00004117"/>
    </source>
</evidence>
<dbReference type="GO" id="GO:0030694">
    <property type="term" value="C:bacterial-type flagellum basal body, rod"/>
    <property type="evidence" value="ECO:0007669"/>
    <property type="project" value="InterPro"/>
</dbReference>
<dbReference type="PIRSF" id="PIRSF002889">
    <property type="entry name" value="Rod_FlgB"/>
    <property type="match status" value="1"/>
</dbReference>
<organism evidence="8 9">
    <name type="scientific">Solimonas marina</name>
    <dbReference type="NCBI Taxonomy" id="2714601"/>
    <lineage>
        <taxon>Bacteria</taxon>
        <taxon>Pseudomonadati</taxon>
        <taxon>Pseudomonadota</taxon>
        <taxon>Gammaproteobacteria</taxon>
        <taxon>Nevskiales</taxon>
        <taxon>Nevskiaceae</taxon>
        <taxon>Solimonas</taxon>
    </lineage>
</organism>
<dbReference type="AlphaFoldDB" id="A0A969WA70"/>
<dbReference type="PROSITE" id="PS00588">
    <property type="entry name" value="FLAGELLA_BB_ROD"/>
    <property type="match status" value="1"/>
</dbReference>
<dbReference type="NCBIfam" id="TIGR01396">
    <property type="entry name" value="FlgB"/>
    <property type="match status" value="1"/>
</dbReference>
<evidence type="ECO:0000313" key="8">
    <source>
        <dbReference type="EMBL" id="NKF21751.1"/>
    </source>
</evidence>
<gene>
    <name evidence="8" type="primary">flgB</name>
    <name evidence="8" type="ORF">G7Y82_05430</name>
</gene>
<feature type="domain" description="Flagellar basal body rod protein N-terminal" evidence="7">
    <location>
        <begin position="11"/>
        <end position="38"/>
    </location>
</feature>
<dbReference type="InterPro" id="IPR006300">
    <property type="entry name" value="FlgB"/>
</dbReference>
<dbReference type="GO" id="GO:0071978">
    <property type="term" value="P:bacterial-type flagellum-dependent swarming motility"/>
    <property type="evidence" value="ECO:0007669"/>
    <property type="project" value="TreeGrafter"/>
</dbReference>
<evidence type="ECO:0000313" key="9">
    <source>
        <dbReference type="Proteomes" id="UP000653472"/>
    </source>
</evidence>
<evidence type="ECO:0000256" key="4">
    <source>
        <dbReference type="ARBA" id="ARBA00023143"/>
    </source>
</evidence>
<evidence type="ECO:0000259" key="7">
    <source>
        <dbReference type="Pfam" id="PF00460"/>
    </source>
</evidence>
<dbReference type="InterPro" id="IPR001444">
    <property type="entry name" value="Flag_bb_rod_N"/>
</dbReference>
<evidence type="ECO:0000256" key="2">
    <source>
        <dbReference type="ARBA" id="ARBA00009677"/>
    </source>
</evidence>
<evidence type="ECO:0000256" key="5">
    <source>
        <dbReference type="ARBA" id="ARBA00024934"/>
    </source>
</evidence>
<dbReference type="RefSeq" id="WP_168146988.1">
    <property type="nucleotide sequence ID" value="NZ_JAAVXB010000002.1"/>
</dbReference>
<comment type="function">
    <text evidence="5 6">Structural component of flagellum, the bacterial motility apparatus. Part of the rod structure of flagellar basal body.</text>
</comment>
<comment type="subcellular location">
    <subcellularLocation>
        <location evidence="1 6">Bacterial flagellum basal body</location>
    </subcellularLocation>
</comment>
<dbReference type="Pfam" id="PF00460">
    <property type="entry name" value="Flg_bb_rod"/>
    <property type="match status" value="1"/>
</dbReference>
<proteinExistence type="inferred from homology"/>
<keyword evidence="8" id="KW-0282">Flagellum</keyword>
<sequence>MAIDSALFGIQEQALQVQRRRMELIAANIANADTPGYQARDLDFRAVLQDAQASASGGNTLGTDVRSVDAQYRVPLQPSVDGNTVDTQVEQGQFADAALRYQASLNFLDARIKSLMSALSGQ</sequence>
<accession>A0A969WA70</accession>
<keyword evidence="8" id="KW-0966">Cell projection</keyword>
<dbReference type="EMBL" id="JAAVXB010000002">
    <property type="protein sequence ID" value="NKF21751.1"/>
    <property type="molecule type" value="Genomic_DNA"/>
</dbReference>
<dbReference type="InterPro" id="IPR019776">
    <property type="entry name" value="Flagellar_basal_body_rod_CS"/>
</dbReference>
<keyword evidence="8" id="KW-0969">Cilium</keyword>
<reference evidence="8" key="1">
    <citation type="submission" date="2020-03" db="EMBL/GenBank/DDBJ databases">
        <title>Solimonas marina sp. nov., isolated from deep seawater of the Pacific Ocean.</title>
        <authorList>
            <person name="Liu X."/>
            <person name="Lai Q."/>
            <person name="Sun F."/>
            <person name="Gai Y."/>
            <person name="Li G."/>
            <person name="Shao Z."/>
        </authorList>
    </citation>
    <scope>NUCLEOTIDE SEQUENCE</scope>
    <source>
        <strain evidence="8">C16B3</strain>
    </source>
</reference>
<name>A0A969WA70_9GAMM</name>
<keyword evidence="4 6" id="KW-0975">Bacterial flagellum</keyword>